<dbReference type="InterPro" id="IPR004827">
    <property type="entry name" value="bZIP"/>
</dbReference>
<dbReference type="GO" id="GO:0003700">
    <property type="term" value="F:DNA-binding transcription factor activity"/>
    <property type="evidence" value="ECO:0007669"/>
    <property type="project" value="InterPro"/>
</dbReference>
<evidence type="ECO:0000256" key="5">
    <source>
        <dbReference type="ARBA" id="ARBA00023242"/>
    </source>
</evidence>
<dbReference type="OrthoDB" id="295274at2759"/>
<keyword evidence="4" id="KW-0804">Transcription</keyword>
<feature type="compositionally biased region" description="Basic residues" evidence="6">
    <location>
        <begin position="102"/>
        <end position="111"/>
    </location>
</feature>
<evidence type="ECO:0000256" key="3">
    <source>
        <dbReference type="ARBA" id="ARBA00023125"/>
    </source>
</evidence>
<dbReference type="GO" id="GO:0005634">
    <property type="term" value="C:nucleus"/>
    <property type="evidence" value="ECO:0007669"/>
    <property type="project" value="UniProtKB-SubCell"/>
</dbReference>
<dbReference type="Gene3D" id="1.20.5.170">
    <property type="match status" value="1"/>
</dbReference>
<evidence type="ECO:0000256" key="2">
    <source>
        <dbReference type="ARBA" id="ARBA00023015"/>
    </source>
</evidence>
<dbReference type="PROSITE" id="PS00036">
    <property type="entry name" value="BZIP_BASIC"/>
    <property type="match status" value="1"/>
</dbReference>
<proteinExistence type="predicted"/>
<protein>
    <recommendedName>
        <fullName evidence="7">BZIP domain-containing protein</fullName>
    </recommendedName>
</protein>
<evidence type="ECO:0000256" key="4">
    <source>
        <dbReference type="ARBA" id="ARBA00023163"/>
    </source>
</evidence>
<evidence type="ECO:0000259" key="7">
    <source>
        <dbReference type="PROSITE" id="PS50217"/>
    </source>
</evidence>
<dbReference type="PROSITE" id="PS50217">
    <property type="entry name" value="BZIP"/>
    <property type="match status" value="1"/>
</dbReference>
<dbReference type="EMBL" id="ML978121">
    <property type="protein sequence ID" value="KAF2104797.1"/>
    <property type="molecule type" value="Genomic_DNA"/>
</dbReference>
<keyword evidence="9" id="KW-1185">Reference proteome</keyword>
<dbReference type="Pfam" id="PF00170">
    <property type="entry name" value="bZIP_1"/>
    <property type="match status" value="1"/>
</dbReference>
<keyword evidence="3" id="KW-0238">DNA-binding</keyword>
<dbReference type="GO" id="GO:0003677">
    <property type="term" value="F:DNA binding"/>
    <property type="evidence" value="ECO:0007669"/>
    <property type="project" value="UniProtKB-KW"/>
</dbReference>
<keyword evidence="2" id="KW-0805">Transcription regulation</keyword>
<comment type="subcellular location">
    <subcellularLocation>
        <location evidence="1">Nucleus</location>
    </subcellularLocation>
</comment>
<dbReference type="PANTHER" id="PTHR19304">
    <property type="entry name" value="CYCLIC-AMP RESPONSE ELEMENT BINDING PROTEIN"/>
    <property type="match status" value="1"/>
</dbReference>
<dbReference type="InterPro" id="IPR046347">
    <property type="entry name" value="bZIP_sf"/>
</dbReference>
<keyword evidence="5" id="KW-0539">Nucleus</keyword>
<dbReference type="Proteomes" id="UP000799772">
    <property type="component" value="Unassembled WGS sequence"/>
</dbReference>
<dbReference type="AlphaFoldDB" id="A0A9P4IRI9"/>
<dbReference type="CDD" id="cd14687">
    <property type="entry name" value="bZIP_ATF2"/>
    <property type="match status" value="1"/>
</dbReference>
<gene>
    <name evidence="8" type="ORF">NA57DRAFT_71003</name>
</gene>
<dbReference type="SUPFAM" id="SSF57959">
    <property type="entry name" value="Leucine zipper domain"/>
    <property type="match status" value="1"/>
</dbReference>
<feature type="region of interest" description="Disordered" evidence="6">
    <location>
        <begin position="269"/>
        <end position="317"/>
    </location>
</feature>
<comment type="caution">
    <text evidence="8">The sequence shown here is derived from an EMBL/GenBank/DDBJ whole genome shotgun (WGS) entry which is preliminary data.</text>
</comment>
<evidence type="ECO:0000313" key="9">
    <source>
        <dbReference type="Proteomes" id="UP000799772"/>
    </source>
</evidence>
<organism evidence="8 9">
    <name type="scientific">Rhizodiscina lignyota</name>
    <dbReference type="NCBI Taxonomy" id="1504668"/>
    <lineage>
        <taxon>Eukaryota</taxon>
        <taxon>Fungi</taxon>
        <taxon>Dikarya</taxon>
        <taxon>Ascomycota</taxon>
        <taxon>Pezizomycotina</taxon>
        <taxon>Dothideomycetes</taxon>
        <taxon>Pleosporomycetidae</taxon>
        <taxon>Aulographales</taxon>
        <taxon>Rhizodiscinaceae</taxon>
        <taxon>Rhizodiscina</taxon>
    </lineage>
</organism>
<evidence type="ECO:0000256" key="6">
    <source>
        <dbReference type="SAM" id="MobiDB-lite"/>
    </source>
</evidence>
<feature type="region of interest" description="Disordered" evidence="6">
    <location>
        <begin position="69"/>
        <end position="159"/>
    </location>
</feature>
<reference evidence="8" key="1">
    <citation type="journal article" date="2020" name="Stud. Mycol.">
        <title>101 Dothideomycetes genomes: a test case for predicting lifestyles and emergence of pathogens.</title>
        <authorList>
            <person name="Haridas S."/>
            <person name="Albert R."/>
            <person name="Binder M."/>
            <person name="Bloem J."/>
            <person name="Labutti K."/>
            <person name="Salamov A."/>
            <person name="Andreopoulos B."/>
            <person name="Baker S."/>
            <person name="Barry K."/>
            <person name="Bills G."/>
            <person name="Bluhm B."/>
            <person name="Cannon C."/>
            <person name="Castanera R."/>
            <person name="Culley D."/>
            <person name="Daum C."/>
            <person name="Ezra D."/>
            <person name="Gonzalez J."/>
            <person name="Henrissat B."/>
            <person name="Kuo A."/>
            <person name="Liang C."/>
            <person name="Lipzen A."/>
            <person name="Lutzoni F."/>
            <person name="Magnuson J."/>
            <person name="Mondo S."/>
            <person name="Nolan M."/>
            <person name="Ohm R."/>
            <person name="Pangilinan J."/>
            <person name="Park H.-J."/>
            <person name="Ramirez L."/>
            <person name="Alfaro M."/>
            <person name="Sun H."/>
            <person name="Tritt A."/>
            <person name="Yoshinaga Y."/>
            <person name="Zwiers L.-H."/>
            <person name="Turgeon B."/>
            <person name="Goodwin S."/>
            <person name="Spatafora J."/>
            <person name="Crous P."/>
            <person name="Grigoriev I."/>
        </authorList>
    </citation>
    <scope>NUCLEOTIDE SEQUENCE</scope>
    <source>
        <strain evidence="8">CBS 133067</strain>
    </source>
</reference>
<sequence length="317" mass="35065">MPPLVDSFPAGPYDFGPNNDMGLSPFSLENSDAQMPAADPIMWGGMSQLSLDQGAQKYYHMNHISQYGQITPPNDSTPNLDPVLANGELGNEDDMQEDVQPKRKHTSKRAKREAQVKRKSKEAEVDDDPKPRKATRKARKGYKATTKEEEDDSEGEVKREKFLERNRVAASKCRQKKKEWTSGLESHARDLATQNATLHAYALQLRNEVLLLKGECLRHTDCDCTRIREYLDRSISRMNPSGALHGMPQPFNVRKPSMESTYTLDTLNTATTASRTGSLESDQGGGMSAASEQEMQALLEASIASSNGASPESTGDE</sequence>
<dbReference type="PRINTS" id="PR00043">
    <property type="entry name" value="LEUZIPPRJUN"/>
</dbReference>
<evidence type="ECO:0000256" key="1">
    <source>
        <dbReference type="ARBA" id="ARBA00004123"/>
    </source>
</evidence>
<feature type="compositionally biased region" description="Polar residues" evidence="6">
    <location>
        <begin position="303"/>
        <end position="317"/>
    </location>
</feature>
<feature type="domain" description="BZIP" evidence="7">
    <location>
        <begin position="156"/>
        <end position="219"/>
    </location>
</feature>
<feature type="compositionally biased region" description="Polar residues" evidence="6">
    <location>
        <begin position="69"/>
        <end position="79"/>
    </location>
</feature>
<dbReference type="InterPro" id="IPR051027">
    <property type="entry name" value="bZIP_transcription_factors"/>
</dbReference>
<accession>A0A9P4IRI9</accession>
<feature type="compositionally biased region" description="Basic residues" evidence="6">
    <location>
        <begin position="132"/>
        <end position="142"/>
    </location>
</feature>
<evidence type="ECO:0000313" key="8">
    <source>
        <dbReference type="EMBL" id="KAF2104797.1"/>
    </source>
</evidence>
<dbReference type="SMART" id="SM00338">
    <property type="entry name" value="BRLZ"/>
    <property type="match status" value="1"/>
</dbReference>
<name>A0A9P4IRI9_9PEZI</name>
<dbReference type="InterPro" id="IPR002112">
    <property type="entry name" value="Leuzip_Jun"/>
</dbReference>